<dbReference type="AlphaFoldDB" id="A0A953JA67"/>
<comment type="caution">
    <text evidence="2">The sequence shown here is derived from an EMBL/GenBank/DDBJ whole genome shotgun (WGS) entry which is preliminary data.</text>
</comment>
<dbReference type="EMBL" id="JAIOIV010000113">
    <property type="protein sequence ID" value="MBZ0157392.1"/>
    <property type="molecule type" value="Genomic_DNA"/>
</dbReference>
<sequence length="111" mass="12514">MFIERNQRAFKALFWIALTVISYLAFSPDSNPVSESLGDKISHVLAFTSLGFLIDGAYSGSFLKKGAVLLSYGFFIEIVQYFLPFREFSLFDIGADSVGIGIYFLVRRFMV</sequence>
<keyword evidence="1" id="KW-1133">Transmembrane helix</keyword>
<protein>
    <submittedName>
        <fullName evidence="2">VanZ family protein</fullName>
    </submittedName>
</protein>
<feature type="transmembrane region" description="Helical" evidence="1">
    <location>
        <begin position="40"/>
        <end position="59"/>
    </location>
</feature>
<reference evidence="2" key="1">
    <citation type="journal article" date="2021" name="bioRxiv">
        <title>Unraveling nitrogen, sulfur and carbon metabolic pathways and microbial community transcriptional responses to substrate deprivation and toxicity stresses in a bioreactor mimicking anoxic brackish coastal sediment conditions.</title>
        <authorList>
            <person name="Martins P.D."/>
            <person name="Echeveste M.J."/>
            <person name="Arshad A."/>
            <person name="Kurth J."/>
            <person name="Ouboter H."/>
            <person name="Jetten M.S.M."/>
            <person name="Welte C.U."/>
        </authorList>
    </citation>
    <scope>NUCLEOTIDE SEQUENCE</scope>
    <source>
        <strain evidence="2">MAG_39</strain>
    </source>
</reference>
<accession>A0A953JA67</accession>
<name>A0A953JA67_9BACT</name>
<keyword evidence="1" id="KW-0812">Transmembrane</keyword>
<keyword evidence="1" id="KW-0472">Membrane</keyword>
<feature type="transmembrane region" description="Helical" evidence="1">
    <location>
        <begin position="89"/>
        <end position="106"/>
    </location>
</feature>
<reference evidence="2" key="2">
    <citation type="submission" date="2021-08" db="EMBL/GenBank/DDBJ databases">
        <authorList>
            <person name="Dalcin Martins P."/>
        </authorList>
    </citation>
    <scope>NUCLEOTIDE SEQUENCE</scope>
    <source>
        <strain evidence="2">MAG_39</strain>
    </source>
</reference>
<proteinExistence type="predicted"/>
<evidence type="ECO:0000256" key="1">
    <source>
        <dbReference type="SAM" id="Phobius"/>
    </source>
</evidence>
<evidence type="ECO:0000313" key="2">
    <source>
        <dbReference type="EMBL" id="MBZ0157392.1"/>
    </source>
</evidence>
<feature type="transmembrane region" description="Helical" evidence="1">
    <location>
        <begin position="66"/>
        <end position="83"/>
    </location>
</feature>
<evidence type="ECO:0000313" key="3">
    <source>
        <dbReference type="Proteomes" id="UP000705867"/>
    </source>
</evidence>
<dbReference type="Proteomes" id="UP000705867">
    <property type="component" value="Unassembled WGS sequence"/>
</dbReference>
<organism evidence="2 3">
    <name type="scientific">Candidatus Nitrobium versatile</name>
    <dbReference type="NCBI Taxonomy" id="2884831"/>
    <lineage>
        <taxon>Bacteria</taxon>
        <taxon>Pseudomonadati</taxon>
        <taxon>Nitrospirota</taxon>
        <taxon>Nitrospiria</taxon>
        <taxon>Nitrospirales</taxon>
        <taxon>Nitrospiraceae</taxon>
        <taxon>Candidatus Nitrobium</taxon>
    </lineage>
</organism>
<feature type="transmembrane region" description="Helical" evidence="1">
    <location>
        <begin position="12"/>
        <end position="28"/>
    </location>
</feature>
<dbReference type="NCBIfam" id="NF037970">
    <property type="entry name" value="vanZ_1"/>
    <property type="match status" value="1"/>
</dbReference>
<gene>
    <name evidence="2" type="ORF">K8I29_14435</name>
</gene>